<sequence>MATPTEHPTERRTDAPPASARRRRPSARIVVVGALAAALLAAWYLTAGGVPDPVYGGLVLVSAALGGATLATYVPPSGSTWRSRLGCGPCDVAAAATVVVPPILLAPAPTATMALVAVAATGFGLFQRRDAAGASCPV</sequence>
<gene>
    <name evidence="3" type="ORF">V5O49_02620</name>
</gene>
<organism evidence="3 4">
    <name type="scientific">Isoptericola haloaureus</name>
    <dbReference type="NCBI Taxonomy" id="1542902"/>
    <lineage>
        <taxon>Bacteria</taxon>
        <taxon>Bacillati</taxon>
        <taxon>Actinomycetota</taxon>
        <taxon>Actinomycetes</taxon>
        <taxon>Micrococcales</taxon>
        <taxon>Promicromonosporaceae</taxon>
        <taxon>Isoptericola</taxon>
    </lineage>
</organism>
<evidence type="ECO:0000256" key="1">
    <source>
        <dbReference type="SAM" id="MobiDB-lite"/>
    </source>
</evidence>
<proteinExistence type="predicted"/>
<name>A0ABU7Z3K7_9MICO</name>
<evidence type="ECO:0000313" key="3">
    <source>
        <dbReference type="EMBL" id="MEG3614013.1"/>
    </source>
</evidence>
<accession>A0ABU7Z3K7</accession>
<keyword evidence="2" id="KW-0812">Transmembrane</keyword>
<keyword evidence="4" id="KW-1185">Reference proteome</keyword>
<reference evidence="3" key="2">
    <citation type="submission" date="2024-02" db="EMBL/GenBank/DDBJ databases">
        <authorList>
            <person name="Prathaban M."/>
            <person name="Mythili R."/>
            <person name="Sharmila Devi N."/>
            <person name="Sobanaa M."/>
            <person name="Prathiviraj R."/>
            <person name="Selvin J."/>
        </authorList>
    </citation>
    <scope>NUCLEOTIDE SEQUENCE</scope>
    <source>
        <strain evidence="3">MP1014</strain>
    </source>
</reference>
<dbReference type="EMBL" id="JBAGLP010000105">
    <property type="protein sequence ID" value="MEG3614013.1"/>
    <property type="molecule type" value="Genomic_DNA"/>
</dbReference>
<keyword evidence="2" id="KW-1133">Transmembrane helix</keyword>
<evidence type="ECO:0000313" key="4">
    <source>
        <dbReference type="Proteomes" id="UP001310387"/>
    </source>
</evidence>
<feature type="transmembrane region" description="Helical" evidence="2">
    <location>
        <begin position="29"/>
        <end position="47"/>
    </location>
</feature>
<dbReference type="Proteomes" id="UP001310387">
    <property type="component" value="Unassembled WGS sequence"/>
</dbReference>
<comment type="caution">
    <text evidence="3">The sequence shown here is derived from an EMBL/GenBank/DDBJ whole genome shotgun (WGS) entry which is preliminary data.</text>
</comment>
<evidence type="ECO:0008006" key="5">
    <source>
        <dbReference type="Google" id="ProtNLM"/>
    </source>
</evidence>
<evidence type="ECO:0000256" key="2">
    <source>
        <dbReference type="SAM" id="Phobius"/>
    </source>
</evidence>
<dbReference type="RefSeq" id="WP_332900872.1">
    <property type="nucleotide sequence ID" value="NZ_JBAGLP010000105.1"/>
</dbReference>
<reference evidence="3" key="1">
    <citation type="journal article" date="2024" name="Antonie Van Leeuwenhoek">
        <title>Isoptericola haloaureus sp. nov., a dimorphic actinobacterium isolated from mangrove sediments of southeast India, implicating biosaline agricultural significance through nitrogen fixation and salt tolerance genes.</title>
        <authorList>
            <person name="Prathaban M."/>
            <person name="Prathiviraj R."/>
            <person name="Ravichandran M."/>
            <person name="Natarajan S.D."/>
            <person name="Sobanaa M."/>
            <person name="Hari Krishna Kumar S."/>
            <person name="Chandrasekar V."/>
            <person name="Selvin J."/>
        </authorList>
    </citation>
    <scope>NUCLEOTIDE SEQUENCE</scope>
    <source>
        <strain evidence="3">MP1014</strain>
    </source>
</reference>
<keyword evidence="2" id="KW-0472">Membrane</keyword>
<protein>
    <recommendedName>
        <fullName evidence="5">Vitamin K epoxide reductase family protein</fullName>
    </recommendedName>
</protein>
<feature type="region of interest" description="Disordered" evidence="1">
    <location>
        <begin position="1"/>
        <end position="22"/>
    </location>
</feature>